<organism evidence="1 2">
    <name type="scientific">Microctonus hyperodae</name>
    <name type="common">Parasitoid wasp</name>
    <dbReference type="NCBI Taxonomy" id="165561"/>
    <lineage>
        <taxon>Eukaryota</taxon>
        <taxon>Metazoa</taxon>
        <taxon>Ecdysozoa</taxon>
        <taxon>Arthropoda</taxon>
        <taxon>Hexapoda</taxon>
        <taxon>Insecta</taxon>
        <taxon>Pterygota</taxon>
        <taxon>Neoptera</taxon>
        <taxon>Endopterygota</taxon>
        <taxon>Hymenoptera</taxon>
        <taxon>Apocrita</taxon>
        <taxon>Ichneumonoidea</taxon>
        <taxon>Braconidae</taxon>
        <taxon>Euphorinae</taxon>
        <taxon>Microctonus</taxon>
    </lineage>
</organism>
<proteinExistence type="predicted"/>
<sequence>MRSERRGGLLLAGNDETDGLLQDGRTRIATFVLRSLSFPLALGFALALSSELERRRASMSHRKRDEVKISKDTRALMKCGHYWVRDKT</sequence>
<name>A0AA39L1K6_MICHY</name>
<dbReference type="EMBL" id="JAQQBR010000002">
    <property type="protein sequence ID" value="KAK0181675.1"/>
    <property type="molecule type" value="Genomic_DNA"/>
</dbReference>
<comment type="caution">
    <text evidence="1">The sequence shown here is derived from an EMBL/GenBank/DDBJ whole genome shotgun (WGS) entry which is preliminary data.</text>
</comment>
<evidence type="ECO:0000313" key="1">
    <source>
        <dbReference type="EMBL" id="KAK0181675.1"/>
    </source>
</evidence>
<dbReference type="Proteomes" id="UP001168972">
    <property type="component" value="Unassembled WGS sequence"/>
</dbReference>
<gene>
    <name evidence="1" type="ORF">PV327_003940</name>
</gene>
<evidence type="ECO:0000313" key="2">
    <source>
        <dbReference type="Proteomes" id="UP001168972"/>
    </source>
</evidence>
<dbReference type="AlphaFoldDB" id="A0AA39L1K6"/>
<reference evidence="1" key="2">
    <citation type="submission" date="2023-03" db="EMBL/GenBank/DDBJ databases">
        <authorList>
            <person name="Inwood S.N."/>
            <person name="Skelly J.G."/>
            <person name="Guhlin J."/>
            <person name="Harrop T.W.R."/>
            <person name="Goldson S.G."/>
            <person name="Dearden P.K."/>
        </authorList>
    </citation>
    <scope>NUCLEOTIDE SEQUENCE</scope>
    <source>
        <strain evidence="1">Lincoln</strain>
        <tissue evidence="1">Whole body</tissue>
    </source>
</reference>
<protein>
    <submittedName>
        <fullName evidence="1">Uncharacterized protein</fullName>
    </submittedName>
</protein>
<keyword evidence="2" id="KW-1185">Reference proteome</keyword>
<reference evidence="1" key="1">
    <citation type="journal article" date="2023" name="bioRxiv">
        <title>Scaffold-level genome assemblies of two parasitoid biocontrol wasps reveal the parthenogenesis mechanism and an associated novel virus.</title>
        <authorList>
            <person name="Inwood S."/>
            <person name="Skelly J."/>
            <person name="Guhlin J."/>
            <person name="Harrop T."/>
            <person name="Goldson S."/>
            <person name="Dearden P."/>
        </authorList>
    </citation>
    <scope>NUCLEOTIDE SEQUENCE</scope>
    <source>
        <strain evidence="1">Lincoln</strain>
        <tissue evidence="1">Whole body</tissue>
    </source>
</reference>
<accession>A0AA39L1K6</accession>